<evidence type="ECO:0000256" key="1">
    <source>
        <dbReference type="ARBA" id="ARBA00004477"/>
    </source>
</evidence>
<feature type="transmembrane region" description="Helical" evidence="12">
    <location>
        <begin position="218"/>
        <end position="241"/>
    </location>
</feature>
<keyword evidence="5" id="KW-0808">Transferase</keyword>
<gene>
    <name evidence="13" type="ORF">PMG11_04680</name>
</gene>
<dbReference type="UniPathway" id="UPA00378"/>
<keyword evidence="4 12" id="KW-0328">Glycosyltransferase</keyword>
<keyword evidence="6 12" id="KW-0812">Transmembrane</keyword>
<sequence length="573" mass="63777">MRHAWIGLVFLLAGLILLHLFVAPYTKVEESFHVQATHDILAHGFPFGEDIDRSNYDHFEFPGAVPRTAVGASILAGLSPSVTATWAGVNRQILARAILGLHNAAALGFFAYGLRNSFGQTVAVWYLLFQSSQFHLIYYASRPLSNMFAFGLTTTAMRYLLPDSTSPRGVRVGFRGVRLPLSLLTMAGVIFRAELAILVAFTAAYLLVTRGMRVFPDIVMAGLVGLAIGLITTVGIDSMFWKELVWPELNAFLFNVIEGQSSAWGTEPFTFYFVNALPRLLLNPLLYLIAIPVALRNSALWRPILPLLAPSMCFVILYSAQPHKEWRFIIYIVPVLTATAALGAGYLWNRRDRSAFARIASHLLILSTAASFLLSNLVLLPASAANYPGAQALDALHKYHDQQSLSSNGASVYLGNLACQTGITRFLQRPFEQGWHYDKTEDEDIKSTANFWERFDYIVIEASADPEVKDADETQLLRALLSSHWETAEVIDGFSGISVLRPGSPAIGLVERRILSKVAGEPLYNLYINVRDSVRKFVLRGWWVELKMTPKLKVLKRRQDDLLVSPASLRLFV</sequence>
<accession>A0A0F7VJK1</accession>
<proteinExistence type="inferred from homology"/>
<evidence type="ECO:0000313" key="14">
    <source>
        <dbReference type="Proteomes" id="UP000042958"/>
    </source>
</evidence>
<evidence type="ECO:0000256" key="3">
    <source>
        <dbReference type="ARBA" id="ARBA00007063"/>
    </source>
</evidence>
<dbReference type="Pfam" id="PF03901">
    <property type="entry name" value="Glyco_transf_22"/>
    <property type="match status" value="1"/>
</dbReference>
<feature type="transmembrane region" description="Helical" evidence="12">
    <location>
        <begin position="269"/>
        <end position="288"/>
    </location>
</feature>
<feature type="transmembrane region" description="Helical" evidence="12">
    <location>
        <begin position="6"/>
        <end position="25"/>
    </location>
</feature>
<feature type="transmembrane region" description="Helical" evidence="12">
    <location>
        <begin position="360"/>
        <end position="380"/>
    </location>
</feature>
<evidence type="ECO:0000256" key="5">
    <source>
        <dbReference type="ARBA" id="ARBA00022679"/>
    </source>
</evidence>
<evidence type="ECO:0000256" key="2">
    <source>
        <dbReference type="ARBA" id="ARBA00004922"/>
    </source>
</evidence>
<organism evidence="13 14">
    <name type="scientific">Penicillium brasilianum</name>
    <dbReference type="NCBI Taxonomy" id="104259"/>
    <lineage>
        <taxon>Eukaryota</taxon>
        <taxon>Fungi</taxon>
        <taxon>Dikarya</taxon>
        <taxon>Ascomycota</taxon>
        <taxon>Pezizomycotina</taxon>
        <taxon>Eurotiomycetes</taxon>
        <taxon>Eurotiomycetidae</taxon>
        <taxon>Eurotiales</taxon>
        <taxon>Aspergillaceae</taxon>
        <taxon>Penicillium</taxon>
    </lineage>
</organism>
<evidence type="ECO:0000256" key="9">
    <source>
        <dbReference type="ARBA" id="ARBA00023136"/>
    </source>
</evidence>
<dbReference type="EMBL" id="CDHK01000004">
    <property type="protein sequence ID" value="CEO60037.1"/>
    <property type="molecule type" value="Genomic_DNA"/>
</dbReference>
<dbReference type="EC" id="2.4.1.-" evidence="12"/>
<keyword evidence="7 12" id="KW-0256">Endoplasmic reticulum</keyword>
<feature type="transmembrane region" description="Helical" evidence="12">
    <location>
        <begin position="181"/>
        <end position="206"/>
    </location>
</feature>
<dbReference type="Proteomes" id="UP000042958">
    <property type="component" value="Unassembled WGS sequence"/>
</dbReference>
<keyword evidence="9 12" id="KW-0472">Membrane</keyword>
<protein>
    <recommendedName>
        <fullName evidence="12">Mannosyltransferase</fullName>
        <ecNumber evidence="12">2.4.1.-</ecNumber>
    </recommendedName>
</protein>
<evidence type="ECO:0000256" key="8">
    <source>
        <dbReference type="ARBA" id="ARBA00022989"/>
    </source>
</evidence>
<dbReference type="GO" id="GO:0005789">
    <property type="term" value="C:endoplasmic reticulum membrane"/>
    <property type="evidence" value="ECO:0007669"/>
    <property type="project" value="UniProtKB-SubCell"/>
</dbReference>
<reference evidence="14" key="1">
    <citation type="journal article" date="2015" name="Genome Announc.">
        <title>Draft genome sequence of the fungus Penicillium brasilianum MG11.</title>
        <authorList>
            <person name="Horn F."/>
            <person name="Linde J."/>
            <person name="Mattern D.J."/>
            <person name="Walther G."/>
            <person name="Guthke R."/>
            <person name="Brakhage A.A."/>
            <person name="Valiante V."/>
        </authorList>
    </citation>
    <scope>NUCLEOTIDE SEQUENCE [LARGE SCALE GENOMIC DNA]</scope>
    <source>
        <strain evidence="14">MG11</strain>
    </source>
</reference>
<evidence type="ECO:0000313" key="13">
    <source>
        <dbReference type="EMBL" id="CEO60037.1"/>
    </source>
</evidence>
<dbReference type="GO" id="GO:0052917">
    <property type="term" value="F:dol-P-Man:Man(7)GlcNAc(2)-PP-Dol alpha-1,6-mannosyltransferase activity"/>
    <property type="evidence" value="ECO:0007669"/>
    <property type="project" value="UniProtKB-EC"/>
</dbReference>
<feature type="transmembrane region" description="Helical" evidence="12">
    <location>
        <begin position="326"/>
        <end position="348"/>
    </location>
</feature>
<dbReference type="InterPro" id="IPR005599">
    <property type="entry name" value="GPI_mannosylTrfase"/>
</dbReference>
<dbReference type="OrthoDB" id="19039at2759"/>
<evidence type="ECO:0000256" key="7">
    <source>
        <dbReference type="ARBA" id="ARBA00022824"/>
    </source>
</evidence>
<dbReference type="PANTHER" id="PTHR22760:SF1">
    <property type="entry name" value="DOL-P-MAN:MAN(7)GLCNAC(2)-PP-DOL ALPHA-1,6-MANNOSYLTRANSFERASE"/>
    <property type="match status" value="1"/>
</dbReference>
<comment type="subcellular location">
    <subcellularLocation>
        <location evidence="1 12">Endoplasmic reticulum membrane</location>
        <topology evidence="1 12">Multi-pass membrane protein</topology>
    </subcellularLocation>
</comment>
<evidence type="ECO:0000256" key="6">
    <source>
        <dbReference type="ARBA" id="ARBA00022692"/>
    </source>
</evidence>
<comment type="catalytic activity">
    <reaction evidence="11">
        <text>an alpha-D-Man-(1-&gt;2)-alpha-D-Man-(1-&gt;2)-alpha-D-Man-(1-&gt;3)-[alpha-D-Man-(1-&gt;2)-alpha-D-Man-(1-&gt;3)-alpha-D-Man-(1-&gt;6)]-beta-D-Man-(1-&gt;4)-beta-D-GlcNAc-(1-&gt;4)-alpha-D-GlcNAc-diphospho-di-trans,poly-cis-dolichol + a di-trans,poly-cis-dolichyl beta-D-mannosyl phosphate = an alpha-D-Man-(1-&gt;2)-alpha-D-Man-(1-&gt;2)-alpha-D-Man-(1-&gt;3)-[alpha-D-Man-(1-&gt;2)-alpha-D-Man-(1-&gt;3)-[alpha-D-Man-(1-&gt;6)]-alpha-D-Man-(1-&gt;6)]-beta-D-Man-(1-&gt;4)-beta-D-GlcNAc-(1-&gt;4)-alpha-D-GlcNAc-diphospho-di-trans,poly-cis-dolichol + a di-trans,poly-cis-dolichyl phosphate + H(+)</text>
        <dbReference type="Rhea" id="RHEA:29535"/>
        <dbReference type="Rhea" id="RHEA-COMP:19498"/>
        <dbReference type="Rhea" id="RHEA-COMP:19501"/>
        <dbReference type="Rhea" id="RHEA-COMP:19518"/>
        <dbReference type="Rhea" id="RHEA-COMP:19519"/>
        <dbReference type="ChEBI" id="CHEBI:15378"/>
        <dbReference type="ChEBI" id="CHEBI:57683"/>
        <dbReference type="ChEBI" id="CHEBI:58211"/>
        <dbReference type="ChEBI" id="CHEBI:132517"/>
        <dbReference type="ChEBI" id="CHEBI:132519"/>
        <dbReference type="EC" id="2.4.1.260"/>
    </reaction>
    <physiologicalReaction direction="left-to-right" evidence="11">
        <dbReference type="Rhea" id="RHEA:29536"/>
    </physiologicalReaction>
</comment>
<dbReference type="STRING" id="104259.A0A0F7VJK1"/>
<name>A0A0F7VJK1_PENBI</name>
<comment type="similarity">
    <text evidence="3 12">Belongs to the glycosyltransferase 22 family.</text>
</comment>
<comment type="pathway">
    <text evidence="2">Protein modification; protein glycosylation.</text>
</comment>
<comment type="function">
    <text evidence="10">Mannosyltransferase that operates in the biosynthetic pathway of dolichol-linked oligosaccharides, the glycan precursors employed in protein asparagine (N)-glycosylation. The assembly of dolichol-linked oligosaccharides begins on the cytosolic side of the endoplasmic reticulum membrane and finishes in its lumen. The sequential addition of sugars to dolichol pyrophosphate produces dolichol-linked oligosaccharides containing fourteen sugars, including two GlcNAcs, nine mannoses and three glucoses. Once assembled, the oligosaccharide is transferred from the lipid to nascent proteins by oligosaccharyltransferases. In the lumen of the endoplasmic reticulum, adds the eighth mannose residue in an alpha-1,6 linkage onto Man(7)GlcNAc(2)-PP-dolichol to produce Man(8)GlcNAc(2)-PP-dolichol.</text>
</comment>
<feature type="transmembrane region" description="Helical" evidence="12">
    <location>
        <begin position="300"/>
        <end position="320"/>
    </location>
</feature>
<evidence type="ECO:0000256" key="11">
    <source>
        <dbReference type="ARBA" id="ARBA00048899"/>
    </source>
</evidence>
<evidence type="ECO:0000256" key="10">
    <source>
        <dbReference type="ARBA" id="ARBA00044721"/>
    </source>
</evidence>
<evidence type="ECO:0000256" key="12">
    <source>
        <dbReference type="RuleBase" id="RU363075"/>
    </source>
</evidence>
<feature type="transmembrane region" description="Helical" evidence="12">
    <location>
        <begin position="93"/>
        <end position="112"/>
    </location>
</feature>
<keyword evidence="14" id="KW-1185">Reference proteome</keyword>
<dbReference type="PANTHER" id="PTHR22760">
    <property type="entry name" value="GLYCOSYLTRANSFERASE"/>
    <property type="match status" value="1"/>
</dbReference>
<dbReference type="GO" id="GO:0006487">
    <property type="term" value="P:protein N-linked glycosylation"/>
    <property type="evidence" value="ECO:0007669"/>
    <property type="project" value="TreeGrafter"/>
</dbReference>
<dbReference type="AlphaFoldDB" id="A0A0F7VJK1"/>
<evidence type="ECO:0000256" key="4">
    <source>
        <dbReference type="ARBA" id="ARBA00022676"/>
    </source>
</evidence>
<keyword evidence="8 12" id="KW-1133">Transmembrane helix</keyword>